<organism evidence="1 2">
    <name type="scientific">Steinernema carpocapsae</name>
    <name type="common">Entomopathogenic nematode</name>
    <dbReference type="NCBI Taxonomy" id="34508"/>
    <lineage>
        <taxon>Eukaryota</taxon>
        <taxon>Metazoa</taxon>
        <taxon>Ecdysozoa</taxon>
        <taxon>Nematoda</taxon>
        <taxon>Chromadorea</taxon>
        <taxon>Rhabditida</taxon>
        <taxon>Tylenchina</taxon>
        <taxon>Panagrolaimomorpha</taxon>
        <taxon>Strongyloidoidea</taxon>
        <taxon>Steinernematidae</taxon>
        <taxon>Steinernema</taxon>
    </lineage>
</organism>
<name>A0A4U8V4B4_STECR</name>
<evidence type="ECO:0000313" key="2">
    <source>
        <dbReference type="Proteomes" id="UP000298663"/>
    </source>
</evidence>
<evidence type="ECO:0000313" key="1">
    <source>
        <dbReference type="EMBL" id="TMS39989.1"/>
    </source>
</evidence>
<dbReference type="AlphaFoldDB" id="A0A4U8V4B4"/>
<keyword evidence="2" id="KW-1185">Reference proteome</keyword>
<sequence length="71" mass="8721">MVYSERIGYKCGWNTPQFLLYEELKIFWNKEINFQRRLCFQILTFAFCFGPDLNLYDLGKRKNSNEKLKNW</sequence>
<gene>
    <name evidence="1" type="ORF">L596_006432</name>
</gene>
<dbReference type="Proteomes" id="UP000298663">
    <property type="component" value="Chromosome X"/>
</dbReference>
<dbReference type="EMBL" id="CM016762">
    <property type="protein sequence ID" value="TMS39989.1"/>
    <property type="molecule type" value="Genomic_DNA"/>
</dbReference>
<accession>A0A4U8V4B4</accession>
<protein>
    <submittedName>
        <fullName evidence="1">Uncharacterized protein</fullName>
    </submittedName>
</protein>
<reference evidence="1 2" key="2">
    <citation type="journal article" date="2019" name="G3 (Bethesda)">
        <title>Hybrid Assembly of the Genome of the Entomopathogenic Nematode Steinernema carpocapsae Identifies the X-Chromosome.</title>
        <authorList>
            <person name="Serra L."/>
            <person name="Macchietto M."/>
            <person name="Macias-Munoz A."/>
            <person name="McGill C.J."/>
            <person name="Rodriguez I.M."/>
            <person name="Rodriguez B."/>
            <person name="Murad R."/>
            <person name="Mortazavi A."/>
        </authorList>
    </citation>
    <scope>NUCLEOTIDE SEQUENCE [LARGE SCALE GENOMIC DNA]</scope>
    <source>
        <strain evidence="1 2">ALL</strain>
    </source>
</reference>
<proteinExistence type="predicted"/>
<reference evidence="1 2" key="1">
    <citation type="journal article" date="2015" name="Genome Biol.">
        <title>Comparative genomics of Steinernema reveals deeply conserved gene regulatory networks.</title>
        <authorList>
            <person name="Dillman A.R."/>
            <person name="Macchietto M."/>
            <person name="Porter C.F."/>
            <person name="Rogers A."/>
            <person name="Williams B."/>
            <person name="Antoshechkin I."/>
            <person name="Lee M.M."/>
            <person name="Goodwin Z."/>
            <person name="Lu X."/>
            <person name="Lewis E.E."/>
            <person name="Goodrich-Blair H."/>
            <person name="Stock S.P."/>
            <person name="Adams B.J."/>
            <person name="Sternberg P.W."/>
            <person name="Mortazavi A."/>
        </authorList>
    </citation>
    <scope>NUCLEOTIDE SEQUENCE [LARGE SCALE GENOMIC DNA]</scope>
    <source>
        <strain evidence="1 2">ALL</strain>
    </source>
</reference>